<evidence type="ECO:0000313" key="19">
    <source>
        <dbReference type="Proteomes" id="UP000182057"/>
    </source>
</evidence>
<name>A0A1D3UW44_TANFO</name>
<keyword evidence="5" id="KW-0547">Nucleotide-binding</keyword>
<dbReference type="PANTHER" id="PTHR43547">
    <property type="entry name" value="TWO-COMPONENT HISTIDINE KINASE"/>
    <property type="match status" value="1"/>
</dbReference>
<dbReference type="OrthoDB" id="717811at2"/>
<dbReference type="SUPFAM" id="SSF46689">
    <property type="entry name" value="Homeodomain-like"/>
    <property type="match status" value="1"/>
</dbReference>
<evidence type="ECO:0000259" key="15">
    <source>
        <dbReference type="PROSITE" id="PS01124"/>
    </source>
</evidence>
<dbReference type="PRINTS" id="PR00344">
    <property type="entry name" value="BCTRLSENSOR"/>
</dbReference>
<dbReference type="EC" id="2.7.13.3" evidence="2"/>
<dbReference type="Gene3D" id="3.30.565.10">
    <property type="entry name" value="Histidine kinase-like ATPase, C-terminal domain"/>
    <property type="match status" value="1"/>
</dbReference>
<dbReference type="InterPro" id="IPR003661">
    <property type="entry name" value="HisK_dim/P_dom"/>
</dbReference>
<keyword evidence="9" id="KW-0805">Transcription regulation</keyword>
<keyword evidence="13" id="KW-1133">Transmembrane helix</keyword>
<keyword evidence="6 18" id="KW-0418">Kinase</keyword>
<dbReference type="RefSeq" id="WP_081328277.1">
    <property type="nucleotide sequence ID" value="NZ_FMMM01000078.1"/>
</dbReference>
<evidence type="ECO:0000256" key="4">
    <source>
        <dbReference type="ARBA" id="ARBA00022679"/>
    </source>
</evidence>
<evidence type="ECO:0000256" key="8">
    <source>
        <dbReference type="ARBA" id="ARBA00023012"/>
    </source>
</evidence>
<keyword evidence="14" id="KW-0732">Signal</keyword>
<evidence type="ECO:0000256" key="5">
    <source>
        <dbReference type="ARBA" id="ARBA00022741"/>
    </source>
</evidence>
<dbReference type="InterPro" id="IPR003594">
    <property type="entry name" value="HATPase_dom"/>
</dbReference>
<dbReference type="Gene3D" id="1.10.10.60">
    <property type="entry name" value="Homeodomain-like"/>
    <property type="match status" value="1"/>
</dbReference>
<dbReference type="SMART" id="SM00448">
    <property type="entry name" value="REC"/>
    <property type="match status" value="1"/>
</dbReference>
<dbReference type="SUPFAM" id="SSF47384">
    <property type="entry name" value="Homodimeric domain of signal transducing histidine kinase"/>
    <property type="match status" value="1"/>
</dbReference>
<comment type="catalytic activity">
    <reaction evidence="1">
        <text>ATP + protein L-histidine = ADP + protein N-phospho-L-histidine.</text>
        <dbReference type="EC" id="2.7.13.3"/>
    </reaction>
</comment>
<evidence type="ECO:0000256" key="10">
    <source>
        <dbReference type="ARBA" id="ARBA00023125"/>
    </source>
</evidence>
<dbReference type="PROSITE" id="PS01124">
    <property type="entry name" value="HTH_ARAC_FAMILY_2"/>
    <property type="match status" value="1"/>
</dbReference>
<evidence type="ECO:0000256" key="7">
    <source>
        <dbReference type="ARBA" id="ARBA00022840"/>
    </source>
</evidence>
<dbReference type="SMART" id="SM00387">
    <property type="entry name" value="HATPase_c"/>
    <property type="match status" value="1"/>
</dbReference>
<keyword evidence="3 12" id="KW-0597">Phosphoprotein</keyword>
<keyword evidence="13" id="KW-0472">Membrane</keyword>
<dbReference type="InterPro" id="IPR018060">
    <property type="entry name" value="HTH_AraC"/>
</dbReference>
<keyword evidence="10" id="KW-0238">DNA-binding</keyword>
<reference evidence="18 19" key="1">
    <citation type="submission" date="2016-09" db="EMBL/GenBank/DDBJ databases">
        <authorList>
            <person name="Capua I."/>
            <person name="De Benedictis P."/>
            <person name="Joannis T."/>
            <person name="Lombin L.H."/>
            <person name="Cattoli G."/>
        </authorList>
    </citation>
    <scope>NUCLEOTIDE SEQUENCE [LARGE SCALE GENOMIC DNA]</scope>
    <source>
        <strain evidence="18 19">UB20</strain>
    </source>
</reference>
<proteinExistence type="predicted"/>
<evidence type="ECO:0000256" key="13">
    <source>
        <dbReference type="SAM" id="Phobius"/>
    </source>
</evidence>
<protein>
    <recommendedName>
        <fullName evidence="2">histidine kinase</fullName>
        <ecNumber evidence="2">2.7.13.3</ecNumber>
    </recommendedName>
</protein>
<keyword evidence="8" id="KW-0902">Two-component regulatory system</keyword>
<evidence type="ECO:0000259" key="17">
    <source>
        <dbReference type="PROSITE" id="PS50110"/>
    </source>
</evidence>
<accession>A0A1D3UW44</accession>
<gene>
    <name evidence="18" type="primary">tmoS_3</name>
    <name evidence="18" type="ORF">TFUB20_02510</name>
</gene>
<feature type="chain" id="PRO_5008922825" description="histidine kinase" evidence="14">
    <location>
        <begin position="27"/>
        <end position="1352"/>
    </location>
</feature>
<dbReference type="InterPro" id="IPR013783">
    <property type="entry name" value="Ig-like_fold"/>
</dbReference>
<feature type="domain" description="HTH araC/xylS-type" evidence="15">
    <location>
        <begin position="1241"/>
        <end position="1341"/>
    </location>
</feature>
<dbReference type="CDD" id="cd00082">
    <property type="entry name" value="HisKA"/>
    <property type="match status" value="1"/>
</dbReference>
<dbReference type="Gene3D" id="2.130.10.10">
    <property type="entry name" value="YVTN repeat-like/Quinoprotein amine dehydrogenase"/>
    <property type="match status" value="2"/>
</dbReference>
<dbReference type="Pfam" id="PF07494">
    <property type="entry name" value="Reg_prop"/>
    <property type="match status" value="5"/>
</dbReference>
<feature type="modified residue" description="4-aspartylphosphate" evidence="12">
    <location>
        <position position="1142"/>
    </location>
</feature>
<dbReference type="InterPro" id="IPR004358">
    <property type="entry name" value="Sig_transdc_His_kin-like_C"/>
</dbReference>
<dbReference type="SUPFAM" id="SSF52172">
    <property type="entry name" value="CheY-like"/>
    <property type="match status" value="1"/>
</dbReference>
<dbReference type="PROSITE" id="PS00041">
    <property type="entry name" value="HTH_ARAC_FAMILY_1"/>
    <property type="match status" value="1"/>
</dbReference>
<dbReference type="SUPFAM" id="SSF55874">
    <property type="entry name" value="ATPase domain of HSP90 chaperone/DNA topoisomerase II/histidine kinase"/>
    <property type="match status" value="1"/>
</dbReference>
<feature type="domain" description="Response regulatory" evidence="17">
    <location>
        <begin position="1094"/>
        <end position="1209"/>
    </location>
</feature>
<dbReference type="InterPro" id="IPR036890">
    <property type="entry name" value="HATPase_C_sf"/>
</dbReference>
<evidence type="ECO:0000256" key="3">
    <source>
        <dbReference type="ARBA" id="ARBA00022553"/>
    </source>
</evidence>
<keyword evidence="7" id="KW-0067">ATP-binding</keyword>
<dbReference type="Pfam" id="PF12833">
    <property type="entry name" value="HTH_18"/>
    <property type="match status" value="1"/>
</dbReference>
<dbReference type="InterPro" id="IPR036097">
    <property type="entry name" value="HisK_dim/P_sf"/>
</dbReference>
<evidence type="ECO:0000256" key="12">
    <source>
        <dbReference type="PROSITE-ProRule" id="PRU00169"/>
    </source>
</evidence>
<dbReference type="GO" id="GO:0005524">
    <property type="term" value="F:ATP binding"/>
    <property type="evidence" value="ECO:0007669"/>
    <property type="project" value="UniProtKB-KW"/>
</dbReference>
<dbReference type="Pfam" id="PF00512">
    <property type="entry name" value="HisKA"/>
    <property type="match status" value="1"/>
</dbReference>
<feature type="domain" description="Histidine kinase" evidence="16">
    <location>
        <begin position="827"/>
        <end position="1048"/>
    </location>
</feature>
<sequence length="1352" mass="152758" precursor="true">MMPFTARIWICRLVLTLVGGTGCATASYARSDEVYFSKIGIEQGLSQLSVMNIYQDELGTMWFGTREGVNLYNGSSMTVLQPKEDDPHSLSGNLIKMICGDGNGSIFIQTQNGIDRFDLRTRTLSRVTDTPYDAMAYDTDRLLLAAQNRIFSYRDGKFSLLLEIGRTQTVITRIHTGTNGRLCIGTVDSGVYTVGADGQARPLITGCSRVSSIYEDSRQNLWIATWQNGLYRMTPHGTVVNYRESADGRALSSNFVRTVCEDNSGGIWIGTKNGLDRFDTVTEQFTHYDSEEHNLQKLSNESVWDLYKDRQGTIWAGTYFGGVNYFNPEHDFYTFHDLQKGVLRNKPFPVISRVIEAEDGRLFLCTEGNGLLSYDPSEKTYTDYAALRQKNIKTAYYDRTRRQLWLGLHLEGLCMLDTKTQQVTFYRKINAGLYESNIVRAILPYRDLLLVATYNGLYLFDPHTKQFSIFSEALHRLATYFIDVQSDYDGQLWIAGYGLYRYDLRTGICRSYTHRKDNPSSLSNNQINKILIDRKRNVWIATNGGGVNLYNPSSDSFTRFDSDNGSLPNAYISNLTELPSGKLLLATTQGFSTLDPSTHEIDHYGPGSGFPLNSLYNGGLTVTADNEVYIAGMNGMVSFAEDKLAGNLPPFTLHFSQLWVNHLPVLPGDDSGILNVALPFTESVTLNHKQSMLEIEFSSDHFIASNRPGFRYRLLGLSEQWMPVQPGAHRFNFTGIHPGRYRLELEAVSPIDGTVLARTALKLNMAPPFYKTWYAYLTYALLLALLAALYVRFVQSRVRLVASLEYQKKEKEHLEAVNQSKLRFFTNITHEFRTPLTIIASQVDTIMQTGKTSAAVHRRMASVRRNIGLMQNLINELMEFRKAENSKLVIRASEHDIVKFMHEMYLAFEEYAEHRQIDFTFHADRESIPLWFDPAQMQKVFYNLLSNAFKYTSAGGKIGMTVNEHADEVRIAVHDSGQGIRETDIPHIFDRFYQAIDTGLKTDESVSPGTGIGLALTKHIVDAHGARILVSSRIDEGSVFEVVMKKGAGHLSDEQKRKRPESGEWHIRSVEVYDALPDTPYPDETAESVHTLPSILIVEDNPELLHVLQSIFEPIYTVHTASNGEEGLRKTIRHQPDIVLSDLMMPVLSGNEMCLRIKNNFATSHIPVVLLTAQTAVEAKLDSLRLGADDYITKPFDVKLLIARCRNLIDGRRRLQEKFGRSTELPPSAIASNDIDREFIERARQVIEQHLANEDFDVALFSREMALGRTRLFHKIKGVTGQTPNEFIQTIRMKKATGLLQNHPEMNIADVAYNVGFGSPKYFSKCFREQFGMSPSEFRARPPAPHSTEKKG</sequence>
<organism evidence="18 19">
    <name type="scientific">Tannerella forsythia</name>
    <name type="common">Bacteroides forsythus</name>
    <dbReference type="NCBI Taxonomy" id="28112"/>
    <lineage>
        <taxon>Bacteria</taxon>
        <taxon>Pseudomonadati</taxon>
        <taxon>Bacteroidota</taxon>
        <taxon>Bacteroidia</taxon>
        <taxon>Bacteroidales</taxon>
        <taxon>Tannerellaceae</taxon>
        <taxon>Tannerella</taxon>
    </lineage>
</organism>
<evidence type="ECO:0000256" key="1">
    <source>
        <dbReference type="ARBA" id="ARBA00000085"/>
    </source>
</evidence>
<evidence type="ECO:0000259" key="16">
    <source>
        <dbReference type="PROSITE" id="PS50109"/>
    </source>
</evidence>
<dbReference type="SMART" id="SM00342">
    <property type="entry name" value="HTH_ARAC"/>
    <property type="match status" value="1"/>
</dbReference>
<keyword evidence="11" id="KW-0804">Transcription</keyword>
<dbReference type="Gene3D" id="3.40.50.2300">
    <property type="match status" value="1"/>
</dbReference>
<dbReference type="Gene3D" id="2.60.40.10">
    <property type="entry name" value="Immunoglobulins"/>
    <property type="match status" value="1"/>
</dbReference>
<dbReference type="GO" id="GO:0000155">
    <property type="term" value="F:phosphorelay sensor kinase activity"/>
    <property type="evidence" value="ECO:0007669"/>
    <property type="project" value="InterPro"/>
</dbReference>
<dbReference type="InterPro" id="IPR005467">
    <property type="entry name" value="His_kinase_dom"/>
</dbReference>
<evidence type="ECO:0000256" key="9">
    <source>
        <dbReference type="ARBA" id="ARBA00023015"/>
    </source>
</evidence>
<dbReference type="PANTHER" id="PTHR43547:SF2">
    <property type="entry name" value="HYBRID SIGNAL TRANSDUCTION HISTIDINE KINASE C"/>
    <property type="match status" value="1"/>
</dbReference>
<dbReference type="InterPro" id="IPR018062">
    <property type="entry name" value="HTH_AraC-typ_CS"/>
</dbReference>
<dbReference type="GO" id="GO:0003700">
    <property type="term" value="F:DNA-binding transcription factor activity"/>
    <property type="evidence" value="ECO:0007669"/>
    <property type="project" value="InterPro"/>
</dbReference>
<dbReference type="InterPro" id="IPR011110">
    <property type="entry name" value="Reg_prop"/>
</dbReference>
<evidence type="ECO:0000256" key="11">
    <source>
        <dbReference type="ARBA" id="ARBA00023163"/>
    </source>
</evidence>
<evidence type="ECO:0000256" key="2">
    <source>
        <dbReference type="ARBA" id="ARBA00012438"/>
    </source>
</evidence>
<dbReference type="InterPro" id="IPR001789">
    <property type="entry name" value="Sig_transdc_resp-reg_receiver"/>
</dbReference>
<dbReference type="CDD" id="cd00075">
    <property type="entry name" value="HATPase"/>
    <property type="match status" value="1"/>
</dbReference>
<feature type="transmembrane region" description="Helical" evidence="13">
    <location>
        <begin position="773"/>
        <end position="791"/>
    </location>
</feature>
<keyword evidence="4 18" id="KW-0808">Transferase</keyword>
<dbReference type="InterPro" id="IPR009057">
    <property type="entry name" value="Homeodomain-like_sf"/>
</dbReference>
<dbReference type="PROSITE" id="PS51257">
    <property type="entry name" value="PROKAR_LIPOPROTEIN"/>
    <property type="match status" value="1"/>
</dbReference>
<dbReference type="EMBL" id="FMMM01000078">
    <property type="protein sequence ID" value="SCQ24450.1"/>
    <property type="molecule type" value="Genomic_DNA"/>
</dbReference>
<dbReference type="Pfam" id="PF02518">
    <property type="entry name" value="HATPase_c"/>
    <property type="match status" value="1"/>
</dbReference>
<dbReference type="FunFam" id="3.30.565.10:FF:000037">
    <property type="entry name" value="Hybrid sensor histidine kinase/response regulator"/>
    <property type="match status" value="1"/>
</dbReference>
<dbReference type="SMART" id="SM00388">
    <property type="entry name" value="HisKA"/>
    <property type="match status" value="1"/>
</dbReference>
<dbReference type="SUPFAM" id="SSF63829">
    <property type="entry name" value="Calcium-dependent phosphotriesterase"/>
    <property type="match status" value="3"/>
</dbReference>
<dbReference type="PROSITE" id="PS50110">
    <property type="entry name" value="RESPONSE_REGULATORY"/>
    <property type="match status" value="1"/>
</dbReference>
<dbReference type="Gene3D" id="1.10.287.130">
    <property type="match status" value="1"/>
</dbReference>
<feature type="signal peptide" evidence="14">
    <location>
        <begin position="1"/>
        <end position="26"/>
    </location>
</feature>
<dbReference type="Proteomes" id="UP000182057">
    <property type="component" value="Unassembled WGS sequence"/>
</dbReference>
<dbReference type="GO" id="GO:0043565">
    <property type="term" value="F:sequence-specific DNA binding"/>
    <property type="evidence" value="ECO:0007669"/>
    <property type="project" value="InterPro"/>
</dbReference>
<evidence type="ECO:0000256" key="14">
    <source>
        <dbReference type="SAM" id="SignalP"/>
    </source>
</evidence>
<dbReference type="PROSITE" id="PS50109">
    <property type="entry name" value="HIS_KIN"/>
    <property type="match status" value="1"/>
</dbReference>
<dbReference type="Pfam" id="PF00072">
    <property type="entry name" value="Response_reg"/>
    <property type="match status" value="1"/>
</dbReference>
<evidence type="ECO:0000313" key="18">
    <source>
        <dbReference type="EMBL" id="SCQ24450.1"/>
    </source>
</evidence>
<dbReference type="InterPro" id="IPR015943">
    <property type="entry name" value="WD40/YVTN_repeat-like_dom_sf"/>
</dbReference>
<evidence type="ECO:0000256" key="6">
    <source>
        <dbReference type="ARBA" id="ARBA00022777"/>
    </source>
</evidence>
<dbReference type="InterPro" id="IPR011006">
    <property type="entry name" value="CheY-like_superfamily"/>
</dbReference>
<keyword evidence="13" id="KW-0812">Transmembrane</keyword>